<dbReference type="InterPro" id="IPR046623">
    <property type="entry name" value="DUF6536"/>
</dbReference>
<evidence type="ECO:0000313" key="5">
    <source>
        <dbReference type="Proteomes" id="UP001152607"/>
    </source>
</evidence>
<feature type="transmembrane region" description="Helical" evidence="2">
    <location>
        <begin position="402"/>
        <end position="428"/>
    </location>
</feature>
<feature type="transmembrane region" description="Helical" evidence="2">
    <location>
        <begin position="706"/>
        <end position="730"/>
    </location>
</feature>
<keyword evidence="2" id="KW-0812">Transmembrane</keyword>
<feature type="transmembrane region" description="Helical" evidence="2">
    <location>
        <begin position="512"/>
        <end position="531"/>
    </location>
</feature>
<keyword evidence="2" id="KW-0472">Membrane</keyword>
<dbReference type="AlphaFoldDB" id="A0A9W4U5K0"/>
<accession>A0A9W4U5K0</accession>
<organism evidence="4 5">
    <name type="scientific">Periconia digitata</name>
    <dbReference type="NCBI Taxonomy" id="1303443"/>
    <lineage>
        <taxon>Eukaryota</taxon>
        <taxon>Fungi</taxon>
        <taxon>Dikarya</taxon>
        <taxon>Ascomycota</taxon>
        <taxon>Pezizomycotina</taxon>
        <taxon>Dothideomycetes</taxon>
        <taxon>Pleosporomycetidae</taxon>
        <taxon>Pleosporales</taxon>
        <taxon>Massarineae</taxon>
        <taxon>Periconiaceae</taxon>
        <taxon>Periconia</taxon>
    </lineage>
</organism>
<dbReference type="OrthoDB" id="5429634at2759"/>
<dbReference type="PANTHER" id="PTHR35395">
    <property type="entry name" value="DUF6536 DOMAIN-CONTAINING PROTEIN"/>
    <property type="match status" value="1"/>
</dbReference>
<reference evidence="4" key="1">
    <citation type="submission" date="2023-01" db="EMBL/GenBank/DDBJ databases">
        <authorList>
            <person name="Van Ghelder C."/>
            <person name="Rancurel C."/>
        </authorList>
    </citation>
    <scope>NUCLEOTIDE SEQUENCE</scope>
    <source>
        <strain evidence="4">CNCM I-4278</strain>
    </source>
</reference>
<feature type="transmembrane region" description="Helical" evidence="2">
    <location>
        <begin position="598"/>
        <end position="617"/>
    </location>
</feature>
<feature type="transmembrane region" description="Helical" evidence="2">
    <location>
        <begin position="663"/>
        <end position="686"/>
    </location>
</feature>
<name>A0A9W4U5K0_9PLEO</name>
<evidence type="ECO:0000256" key="1">
    <source>
        <dbReference type="SAM" id="MobiDB-lite"/>
    </source>
</evidence>
<sequence length="809" mass="90935">MPVIPADPELGNASPSINGGLSGEAKSKGSRMRARSTPIFLWLRRVVTALWSDTKTVCSDRITRVVDLPRKIIRSSIAWVLSWRLVCWMKTVYHRAEALFPGWELGVVAAIVVAFASLVLHIVFVVAVSIKFKPRSNGLGTLWEGNCNAVDWVNKVVHGLINLLSAILIGQSNYCMQLLASPTRKEVDFAHKNRKWVDIGIPSFRNVWQGHIARQRIICWLLLSFASLPLNLLWNSVIIYSPVAYQYNQLTVTDGFVRGLPFDDNNNNTGLAIIDYATEGPGAVWPDNLQFLQQDLLAYERLENDDCKKKYAQFFITDRSDVIVVTRPSTPDSNRSTVLGGAGAGWGQWPYQWLCPPEVRQTLDCSKTLQSPGNDWNFPNYGKPKVEYCLSKKMEKKCKLEYGVLVGSLTVGAIGLKFLLFVATYVVLKLNSKTANKSGAQIDRMMQPLVTTGDAIASFLEIEDKTTIGMSMAEKEHFENGIWDHHWIRISPMPWRERRPCSRFRAIGVRRWLVGMVILLIIPMLPLWFLVSKYSWLRDDLALDIGAIRELGLGNPSGLFLFGVWNGDIQTDDSVSFQTEVSAKDTLRNIVASNSPQLALALAYFIWNSHITVMISAREYTMYAASTKCMNDTQYHQPKHALRLTYVREGTQQRNSHFFAIPLRYWIPITALWTLLQWLASQAVFFARLDLLSHWLQVSEYSISQVGYSVLGIICFTAVSCVVFISGSVLSIKNINNEMPLAATCSAALSAACHPKDPTLKHFEKKIHWGVEKADDEAITGGIDGREPLERCTFTSLEARYPTTGSFYA</sequence>
<feature type="transmembrane region" description="Helical" evidence="2">
    <location>
        <begin position="105"/>
        <end position="128"/>
    </location>
</feature>
<keyword evidence="2" id="KW-1133">Transmembrane helix</keyword>
<dbReference type="PANTHER" id="PTHR35395:SF1">
    <property type="entry name" value="DUF6536 DOMAIN-CONTAINING PROTEIN"/>
    <property type="match status" value="1"/>
</dbReference>
<comment type="caution">
    <text evidence="4">The sequence shown here is derived from an EMBL/GenBank/DDBJ whole genome shotgun (WGS) entry which is preliminary data.</text>
</comment>
<feature type="transmembrane region" description="Helical" evidence="2">
    <location>
        <begin position="217"/>
        <end position="240"/>
    </location>
</feature>
<proteinExistence type="predicted"/>
<dbReference type="Proteomes" id="UP001152607">
    <property type="component" value="Unassembled WGS sequence"/>
</dbReference>
<evidence type="ECO:0000313" key="4">
    <source>
        <dbReference type="EMBL" id="CAI6267609.1"/>
    </source>
</evidence>
<dbReference type="Pfam" id="PF20163">
    <property type="entry name" value="DUF6536"/>
    <property type="match status" value="1"/>
</dbReference>
<feature type="region of interest" description="Disordered" evidence="1">
    <location>
        <begin position="1"/>
        <end position="30"/>
    </location>
</feature>
<dbReference type="EMBL" id="CAOQHR010000001">
    <property type="protein sequence ID" value="CAI6267609.1"/>
    <property type="molecule type" value="Genomic_DNA"/>
</dbReference>
<evidence type="ECO:0000256" key="2">
    <source>
        <dbReference type="SAM" id="Phobius"/>
    </source>
</evidence>
<protein>
    <recommendedName>
        <fullName evidence="3">DUF6536 domain-containing protein</fullName>
    </recommendedName>
</protein>
<keyword evidence="5" id="KW-1185">Reference proteome</keyword>
<feature type="domain" description="DUF6536" evidence="3">
    <location>
        <begin position="103"/>
        <end position="257"/>
    </location>
</feature>
<gene>
    <name evidence="4" type="ORF">PDIGIT_LOCUS1597</name>
</gene>
<evidence type="ECO:0000259" key="3">
    <source>
        <dbReference type="Pfam" id="PF20163"/>
    </source>
</evidence>